<dbReference type="RefSeq" id="WP_003756679.1">
    <property type="nucleotide sequence ID" value="NZ_CABKNG010000001.1"/>
</dbReference>
<dbReference type="SUPFAM" id="SSF55347">
    <property type="entry name" value="Glyceraldehyde-3-phosphate dehydrogenase-like, C-terminal domain"/>
    <property type="match status" value="1"/>
</dbReference>
<evidence type="ECO:0000259" key="1">
    <source>
        <dbReference type="Pfam" id="PF01408"/>
    </source>
</evidence>
<dbReference type="SUPFAM" id="SSF51735">
    <property type="entry name" value="NAD(P)-binding Rossmann-fold domains"/>
    <property type="match status" value="1"/>
</dbReference>
<dbReference type="InterPro" id="IPR000683">
    <property type="entry name" value="Gfo/Idh/MocA-like_OxRdtase_N"/>
</dbReference>
<name>A0A378MEF4_LISGR</name>
<sequence length="332" mass="37081">MKLGIVGSGMIVHDLLPVFTSIPKIELAAIYGRAKSLEKLEDLKTRYNIAKIHTDYEVFLADGSIDTVYVALPNHLHFSYVKQALEAGKNVICEKPFTSNVQELEILIDLAREKQAFLLEAITNQYMKNFLAIKDKVSELGNIKIIEANYSQYSSRYDAFKAGNILPAFNREMSGGALMDLNIYNIHFVVGLFGKPKTVQYYANIAQGIDTSGILILDYESFKAVCIGSKDSKAPISANIQGDAGTIHVNGTVSVVDSFEFLPNKGEEVHVDVKDHEHRMYDEFVAFERILSEQNEAEMLDRLAHSLNVMDVVTRAKESANIKFAADENPNY</sequence>
<feature type="domain" description="Gfo/Idh/MocA-like oxidoreductase N-terminal" evidence="1">
    <location>
        <begin position="2"/>
        <end position="117"/>
    </location>
</feature>
<keyword evidence="3" id="KW-0560">Oxidoreductase</keyword>
<evidence type="ECO:0000313" key="3">
    <source>
        <dbReference type="EMBL" id="STY44759.1"/>
    </source>
</evidence>
<dbReference type="PANTHER" id="PTHR43054">
    <property type="match status" value="1"/>
</dbReference>
<dbReference type="EMBL" id="UGPG01000001">
    <property type="protein sequence ID" value="STY44759.1"/>
    <property type="molecule type" value="Genomic_DNA"/>
</dbReference>
<dbReference type="GO" id="GO:0016491">
    <property type="term" value="F:oxidoreductase activity"/>
    <property type="evidence" value="ECO:0007669"/>
    <property type="project" value="UniProtKB-KW"/>
</dbReference>
<dbReference type="AlphaFoldDB" id="A0A378MEF4"/>
<evidence type="ECO:0000259" key="2">
    <source>
        <dbReference type="Pfam" id="PF22725"/>
    </source>
</evidence>
<dbReference type="EC" id="1.-.-.-" evidence="3"/>
<accession>A0A378MEF4</accession>
<dbReference type="Pfam" id="PF22725">
    <property type="entry name" value="GFO_IDH_MocA_C3"/>
    <property type="match status" value="1"/>
</dbReference>
<dbReference type="Pfam" id="PF01408">
    <property type="entry name" value="GFO_IDH_MocA"/>
    <property type="match status" value="1"/>
</dbReference>
<feature type="domain" description="GFO/IDH/MocA-like oxidoreductase" evidence="2">
    <location>
        <begin position="139"/>
        <end position="247"/>
    </location>
</feature>
<evidence type="ECO:0000313" key="4">
    <source>
        <dbReference type="Proteomes" id="UP000254879"/>
    </source>
</evidence>
<protein>
    <submittedName>
        <fullName evidence="3">Uncharacterized oxidoreductase yvaA</fullName>
        <ecNumber evidence="3">1.-.-.-</ecNumber>
    </submittedName>
</protein>
<dbReference type="InterPro" id="IPR055170">
    <property type="entry name" value="GFO_IDH_MocA-like_dom"/>
</dbReference>
<dbReference type="InterPro" id="IPR036291">
    <property type="entry name" value="NAD(P)-bd_dom_sf"/>
</dbReference>
<dbReference type="GO" id="GO:0000166">
    <property type="term" value="F:nucleotide binding"/>
    <property type="evidence" value="ECO:0007669"/>
    <property type="project" value="InterPro"/>
</dbReference>
<dbReference type="Gene3D" id="3.30.360.10">
    <property type="entry name" value="Dihydrodipicolinate Reductase, domain 2"/>
    <property type="match status" value="1"/>
</dbReference>
<dbReference type="Gene3D" id="3.40.50.720">
    <property type="entry name" value="NAD(P)-binding Rossmann-like Domain"/>
    <property type="match status" value="1"/>
</dbReference>
<dbReference type="Proteomes" id="UP000254879">
    <property type="component" value="Unassembled WGS sequence"/>
</dbReference>
<gene>
    <name evidence="3" type="primary">yvaA</name>
    <name evidence="3" type="ORF">NCTC10815_02113</name>
</gene>
<dbReference type="PANTHER" id="PTHR43054:SF1">
    <property type="entry name" value="SCYLLO-INOSITOL 2-DEHYDROGENASE (NADP(+)) IOLU"/>
    <property type="match status" value="1"/>
</dbReference>
<reference evidence="3 4" key="1">
    <citation type="submission" date="2018-06" db="EMBL/GenBank/DDBJ databases">
        <authorList>
            <consortium name="Pathogen Informatics"/>
            <person name="Doyle S."/>
        </authorList>
    </citation>
    <scope>NUCLEOTIDE SEQUENCE [LARGE SCALE GENOMIC DNA]</scope>
    <source>
        <strain evidence="4">NCTC 10815</strain>
    </source>
</reference>
<organism evidence="3 4">
    <name type="scientific">Listeria grayi</name>
    <name type="common">Listeria murrayi</name>
    <dbReference type="NCBI Taxonomy" id="1641"/>
    <lineage>
        <taxon>Bacteria</taxon>
        <taxon>Bacillati</taxon>
        <taxon>Bacillota</taxon>
        <taxon>Bacilli</taxon>
        <taxon>Bacillales</taxon>
        <taxon>Listeriaceae</taxon>
        <taxon>Listeria</taxon>
    </lineage>
</organism>
<proteinExistence type="predicted"/>